<dbReference type="Proteomes" id="UP001500839">
    <property type="component" value="Unassembled WGS sequence"/>
</dbReference>
<keyword evidence="2" id="KW-1185">Reference proteome</keyword>
<evidence type="ECO:0000313" key="1">
    <source>
        <dbReference type="EMBL" id="GAA4813228.1"/>
    </source>
</evidence>
<gene>
    <name evidence="1" type="ORF">GCM10023353_17680</name>
</gene>
<sequence length="95" mass="10438">MPVGYAGDLACSGTAVADQFVRDLGLGQGRFRTRRHRWRRILRSSLLRDDIRTGEAPMGVLLCRVLRILAHWTLPLATACGNALAPIPQAHTAYA</sequence>
<dbReference type="EMBL" id="BAABKQ010000001">
    <property type="protein sequence ID" value="GAA4813228.1"/>
    <property type="molecule type" value="Genomic_DNA"/>
</dbReference>
<reference evidence="2" key="1">
    <citation type="journal article" date="2019" name="Int. J. Syst. Evol. Microbiol.">
        <title>The Global Catalogue of Microorganisms (GCM) 10K type strain sequencing project: providing services to taxonomists for standard genome sequencing and annotation.</title>
        <authorList>
            <consortium name="The Broad Institute Genomics Platform"/>
            <consortium name="The Broad Institute Genome Sequencing Center for Infectious Disease"/>
            <person name="Wu L."/>
            <person name="Ma J."/>
        </authorList>
    </citation>
    <scope>NUCLEOTIDE SEQUENCE [LARGE SCALE GENOMIC DNA]</scope>
    <source>
        <strain evidence="2">JCM 18542</strain>
    </source>
</reference>
<evidence type="ECO:0000313" key="2">
    <source>
        <dbReference type="Proteomes" id="UP001500839"/>
    </source>
</evidence>
<protein>
    <submittedName>
        <fullName evidence="1">Uncharacterized protein</fullName>
    </submittedName>
</protein>
<organism evidence="1 2">
    <name type="scientific">Tomitella cavernea</name>
    <dbReference type="NCBI Taxonomy" id="1387982"/>
    <lineage>
        <taxon>Bacteria</taxon>
        <taxon>Bacillati</taxon>
        <taxon>Actinomycetota</taxon>
        <taxon>Actinomycetes</taxon>
        <taxon>Mycobacteriales</taxon>
        <taxon>Tomitella</taxon>
    </lineage>
</organism>
<proteinExistence type="predicted"/>
<name>A0ABP9CNP6_9ACTN</name>
<comment type="caution">
    <text evidence="1">The sequence shown here is derived from an EMBL/GenBank/DDBJ whole genome shotgun (WGS) entry which is preliminary data.</text>
</comment>
<accession>A0ABP9CNP6</accession>